<sequence>RVSSSAVMCTTRMGDQVLYDDSIYHSLVINHVASYAYPFPSPSAVDHAMGAPRFQLTC</sequence>
<name>A0A9P5TEN4_GYMJU</name>
<comment type="caution">
    <text evidence="1">The sequence shown here is derived from an EMBL/GenBank/DDBJ whole genome shotgun (WGS) entry which is preliminary data.</text>
</comment>
<reference evidence="1" key="1">
    <citation type="submission" date="2020-11" db="EMBL/GenBank/DDBJ databases">
        <authorList>
            <consortium name="DOE Joint Genome Institute"/>
            <person name="Ahrendt S."/>
            <person name="Riley R."/>
            <person name="Andreopoulos W."/>
            <person name="LaButti K."/>
            <person name="Pangilinan J."/>
            <person name="Ruiz-duenas F.J."/>
            <person name="Barrasa J.M."/>
            <person name="Sanchez-Garcia M."/>
            <person name="Camarero S."/>
            <person name="Miyauchi S."/>
            <person name="Serrano A."/>
            <person name="Linde D."/>
            <person name="Babiker R."/>
            <person name="Drula E."/>
            <person name="Ayuso-Fernandez I."/>
            <person name="Pacheco R."/>
            <person name="Padilla G."/>
            <person name="Ferreira P."/>
            <person name="Barriuso J."/>
            <person name="Kellner H."/>
            <person name="Castanera R."/>
            <person name="Alfaro M."/>
            <person name="Ramirez L."/>
            <person name="Pisabarro A.G."/>
            <person name="Kuo A."/>
            <person name="Tritt A."/>
            <person name="Lipzen A."/>
            <person name="He G."/>
            <person name="Yan M."/>
            <person name="Ng V."/>
            <person name="Cullen D."/>
            <person name="Martin F."/>
            <person name="Rosso M.-N."/>
            <person name="Henrissat B."/>
            <person name="Hibbett D."/>
            <person name="Martinez A.T."/>
            <person name="Grigoriev I.V."/>
        </authorList>
    </citation>
    <scope>NUCLEOTIDE SEQUENCE</scope>
    <source>
        <strain evidence="1">AH 44721</strain>
    </source>
</reference>
<feature type="non-terminal residue" evidence="1">
    <location>
        <position position="1"/>
    </location>
</feature>
<dbReference type="Proteomes" id="UP000724874">
    <property type="component" value="Unassembled WGS sequence"/>
</dbReference>
<dbReference type="AlphaFoldDB" id="A0A9P5TEN4"/>
<gene>
    <name evidence="1" type="ORF">CPB84DRAFT_1802472</name>
</gene>
<proteinExistence type="predicted"/>
<organism evidence="1 2">
    <name type="scientific">Gymnopilus junonius</name>
    <name type="common">Spectacular rustgill mushroom</name>
    <name type="synonym">Gymnopilus spectabilis subsp. junonius</name>
    <dbReference type="NCBI Taxonomy" id="109634"/>
    <lineage>
        <taxon>Eukaryota</taxon>
        <taxon>Fungi</taxon>
        <taxon>Dikarya</taxon>
        <taxon>Basidiomycota</taxon>
        <taxon>Agaricomycotina</taxon>
        <taxon>Agaricomycetes</taxon>
        <taxon>Agaricomycetidae</taxon>
        <taxon>Agaricales</taxon>
        <taxon>Agaricineae</taxon>
        <taxon>Hymenogastraceae</taxon>
        <taxon>Gymnopilus</taxon>
    </lineage>
</organism>
<evidence type="ECO:0000313" key="2">
    <source>
        <dbReference type="Proteomes" id="UP000724874"/>
    </source>
</evidence>
<keyword evidence="2" id="KW-1185">Reference proteome</keyword>
<evidence type="ECO:0000313" key="1">
    <source>
        <dbReference type="EMBL" id="KAF8870279.1"/>
    </source>
</evidence>
<protein>
    <submittedName>
        <fullName evidence="1">Uncharacterized protein</fullName>
    </submittedName>
</protein>
<accession>A0A9P5TEN4</accession>
<dbReference type="EMBL" id="JADNYJ010000367">
    <property type="protein sequence ID" value="KAF8870279.1"/>
    <property type="molecule type" value="Genomic_DNA"/>
</dbReference>